<comment type="caution">
    <text evidence="1">The sequence shown here is derived from an EMBL/GenBank/DDBJ whole genome shotgun (WGS) entry which is preliminary data.</text>
</comment>
<evidence type="ECO:0000313" key="1">
    <source>
        <dbReference type="EMBL" id="OIK08046.1"/>
    </source>
</evidence>
<keyword evidence="2" id="KW-1185">Reference proteome</keyword>
<organism evidence="1 2">
    <name type="scientific">Streptomyces monashensis</name>
    <dbReference type="NCBI Taxonomy" id="1678012"/>
    <lineage>
        <taxon>Bacteria</taxon>
        <taxon>Bacillati</taxon>
        <taxon>Actinomycetota</taxon>
        <taxon>Actinomycetes</taxon>
        <taxon>Kitasatosporales</taxon>
        <taxon>Streptomycetaceae</taxon>
        <taxon>Streptomyces</taxon>
    </lineage>
</organism>
<accession>A0A1S2QRH0</accession>
<dbReference type="Pfam" id="PF14022">
    <property type="entry name" value="DUF4238"/>
    <property type="match status" value="1"/>
</dbReference>
<dbReference type="AlphaFoldDB" id="A0A1S2QRH0"/>
<dbReference type="EMBL" id="MLYO01000007">
    <property type="protein sequence ID" value="OIK08046.1"/>
    <property type="molecule type" value="Genomic_DNA"/>
</dbReference>
<evidence type="ECO:0000313" key="2">
    <source>
        <dbReference type="Proteomes" id="UP000179642"/>
    </source>
</evidence>
<dbReference type="Proteomes" id="UP000179642">
    <property type="component" value="Unassembled WGS sequence"/>
</dbReference>
<evidence type="ECO:0008006" key="3">
    <source>
        <dbReference type="Google" id="ProtNLM"/>
    </source>
</evidence>
<gene>
    <name evidence="1" type="ORF">BIV23_00820</name>
</gene>
<name>A0A1S2QRH0_9ACTN</name>
<sequence length="231" mass="26310">MHLDRLRNLVAIHHARSIQYYTLFQDNWLHAAEQARRFWQGYPAVLDAIATSQLGLPGGDSHSRERAFQDLHAPIAKWVETGILFRAMLESRYWRTRYWMKGHGIEILTPSHGSEFIVGDIPALTIKKGMPNAGVNGGIGYVFADAIVLPISPKYALRVIDGPSRYVEIDEDEVREFNAWQVRAAFSHVHLRPGSGLEDYIQLVERPLPSTGVYRDLYQTCKAANQRDRRA</sequence>
<reference evidence="1 2" key="1">
    <citation type="submission" date="2016-10" db="EMBL/GenBank/DDBJ databases">
        <title>Genome sequence of Streptomyces sp. MUSC 1.</title>
        <authorList>
            <person name="Lee L.-H."/>
            <person name="Ser H.-L."/>
            <person name="Law J.W.-F."/>
        </authorList>
    </citation>
    <scope>NUCLEOTIDE SEQUENCE [LARGE SCALE GENOMIC DNA]</scope>
    <source>
        <strain evidence="1 2">MUSC 1</strain>
    </source>
</reference>
<proteinExistence type="predicted"/>
<protein>
    <recommendedName>
        <fullName evidence="3">DUF4238 domain-containing protein</fullName>
    </recommendedName>
</protein>
<dbReference type="InterPro" id="IPR025332">
    <property type="entry name" value="DUF4238"/>
</dbReference>